<reference evidence="3 4" key="1">
    <citation type="submission" date="2019-06" db="EMBL/GenBank/DDBJ databases">
        <title>A chromosomal-level reference genome of Carpinus fangiana (Coryloideae, Betulaceae).</title>
        <authorList>
            <person name="Yang X."/>
            <person name="Wang Z."/>
            <person name="Zhang L."/>
            <person name="Hao G."/>
            <person name="Liu J."/>
            <person name="Yang Y."/>
        </authorList>
    </citation>
    <scope>NUCLEOTIDE SEQUENCE [LARGE SCALE GENOMIC DNA]</scope>
    <source>
        <strain evidence="3">Cfa_2016G</strain>
        <tissue evidence="3">Leaf</tissue>
    </source>
</reference>
<keyword evidence="2" id="KW-0472">Membrane</keyword>
<feature type="region of interest" description="Disordered" evidence="1">
    <location>
        <begin position="59"/>
        <end position="116"/>
    </location>
</feature>
<evidence type="ECO:0000256" key="1">
    <source>
        <dbReference type="SAM" id="MobiDB-lite"/>
    </source>
</evidence>
<organism evidence="3 4">
    <name type="scientific">Carpinus fangiana</name>
    <dbReference type="NCBI Taxonomy" id="176857"/>
    <lineage>
        <taxon>Eukaryota</taxon>
        <taxon>Viridiplantae</taxon>
        <taxon>Streptophyta</taxon>
        <taxon>Embryophyta</taxon>
        <taxon>Tracheophyta</taxon>
        <taxon>Spermatophyta</taxon>
        <taxon>Magnoliopsida</taxon>
        <taxon>eudicotyledons</taxon>
        <taxon>Gunneridae</taxon>
        <taxon>Pentapetalae</taxon>
        <taxon>rosids</taxon>
        <taxon>fabids</taxon>
        <taxon>Fagales</taxon>
        <taxon>Betulaceae</taxon>
        <taxon>Carpinus</taxon>
    </lineage>
</organism>
<protein>
    <submittedName>
        <fullName evidence="3">Uncharacterized protein</fullName>
    </submittedName>
</protein>
<name>A0A5N6KRD0_9ROSI</name>
<accession>A0A5N6KRD0</accession>
<feature type="transmembrane region" description="Helical" evidence="2">
    <location>
        <begin position="20"/>
        <end position="46"/>
    </location>
</feature>
<sequence length="116" mass="12948">MAWDSILPEYLHVVEVWVGRVFLLLIVVIIAPWVVFLVYDILLYFWRSAAHEIPFVGGRARGRQKPSAPGLSEISSGHANTPDMRNAPNLGSHQLQGGKKDAQEIHHRASRNSPEG</sequence>
<proteinExistence type="predicted"/>
<evidence type="ECO:0000313" key="3">
    <source>
        <dbReference type="EMBL" id="KAB8339206.1"/>
    </source>
</evidence>
<keyword evidence="4" id="KW-1185">Reference proteome</keyword>
<feature type="compositionally biased region" description="Basic and acidic residues" evidence="1">
    <location>
        <begin position="98"/>
        <end position="107"/>
    </location>
</feature>
<keyword evidence="2" id="KW-0812">Transmembrane</keyword>
<evidence type="ECO:0000256" key="2">
    <source>
        <dbReference type="SAM" id="Phobius"/>
    </source>
</evidence>
<keyword evidence="2" id="KW-1133">Transmembrane helix</keyword>
<gene>
    <name evidence="3" type="ORF">FH972_022140</name>
</gene>
<dbReference type="Proteomes" id="UP000327013">
    <property type="component" value="Unassembled WGS sequence"/>
</dbReference>
<dbReference type="EMBL" id="VIBQ01000010">
    <property type="protein sequence ID" value="KAB8339206.1"/>
    <property type="molecule type" value="Genomic_DNA"/>
</dbReference>
<comment type="caution">
    <text evidence="3">The sequence shown here is derived from an EMBL/GenBank/DDBJ whole genome shotgun (WGS) entry which is preliminary data.</text>
</comment>
<dbReference type="OrthoDB" id="5309803at2759"/>
<evidence type="ECO:0000313" key="4">
    <source>
        <dbReference type="Proteomes" id="UP000327013"/>
    </source>
</evidence>
<dbReference type="AlphaFoldDB" id="A0A5N6KRD0"/>